<comment type="caution">
    <text evidence="2">The sequence shown here is derived from an EMBL/GenBank/DDBJ whole genome shotgun (WGS) entry which is preliminary data.</text>
</comment>
<dbReference type="AlphaFoldDB" id="A0AA42BL24"/>
<dbReference type="GO" id="GO:0004519">
    <property type="term" value="F:endonuclease activity"/>
    <property type="evidence" value="ECO:0007669"/>
    <property type="project" value="UniProtKB-KW"/>
</dbReference>
<evidence type="ECO:0000313" key="3">
    <source>
        <dbReference type="Proteomes" id="UP001165413"/>
    </source>
</evidence>
<dbReference type="InterPro" id="IPR002711">
    <property type="entry name" value="HNH"/>
</dbReference>
<keyword evidence="3" id="KW-1185">Reference proteome</keyword>
<proteinExistence type="predicted"/>
<dbReference type="PANTHER" id="PTHR37827">
    <property type="entry name" value="TUDOR DOMAIN-CONTAINING PROTEIN"/>
    <property type="match status" value="1"/>
</dbReference>
<dbReference type="GO" id="GO:0003676">
    <property type="term" value="F:nucleic acid binding"/>
    <property type="evidence" value="ECO:0007669"/>
    <property type="project" value="InterPro"/>
</dbReference>
<organism evidence="2 3">
    <name type="scientific">Opacimonas viscosa</name>
    <dbReference type="NCBI Taxonomy" id="2961944"/>
    <lineage>
        <taxon>Bacteria</taxon>
        <taxon>Pseudomonadati</taxon>
        <taxon>Pseudomonadota</taxon>
        <taxon>Gammaproteobacteria</taxon>
        <taxon>Alteromonadales</taxon>
        <taxon>Alteromonadaceae</taxon>
        <taxon>Opacimonas</taxon>
    </lineage>
</organism>
<dbReference type="EMBL" id="JANATA010000007">
    <property type="protein sequence ID" value="MCP3428393.1"/>
    <property type="molecule type" value="Genomic_DNA"/>
</dbReference>
<accession>A0AA42BL24</accession>
<keyword evidence="2" id="KW-0378">Hydrolase</keyword>
<dbReference type="GO" id="GO:0008270">
    <property type="term" value="F:zinc ion binding"/>
    <property type="evidence" value="ECO:0007669"/>
    <property type="project" value="InterPro"/>
</dbReference>
<dbReference type="Proteomes" id="UP001165413">
    <property type="component" value="Unassembled WGS sequence"/>
</dbReference>
<dbReference type="Pfam" id="PF01844">
    <property type="entry name" value="HNH"/>
    <property type="match status" value="1"/>
</dbReference>
<keyword evidence="2" id="KW-0540">Nuclease</keyword>
<gene>
    <name evidence="2" type="ORF">NLF92_05480</name>
</gene>
<keyword evidence="2" id="KW-0255">Endonuclease</keyword>
<feature type="domain" description="HNH" evidence="1">
    <location>
        <begin position="11"/>
        <end position="60"/>
    </location>
</feature>
<dbReference type="PANTHER" id="PTHR37827:SF1">
    <property type="entry name" value="HNH DOMAIN-CONTAINING PROTEIN"/>
    <property type="match status" value="1"/>
</dbReference>
<sequence>MAFRRIKHGACELCEREVALTFHHLIPKKMHRRTYFKKHFEKTTLNEGINICRQCHVGIHTSHDEMQLAKRLNTLEKLKDDPVIRSHIAWVKKQKIVTK</sequence>
<evidence type="ECO:0000259" key="1">
    <source>
        <dbReference type="Pfam" id="PF01844"/>
    </source>
</evidence>
<dbReference type="RefSeq" id="WP_254099642.1">
    <property type="nucleotide sequence ID" value="NZ_JANATA010000007.1"/>
</dbReference>
<name>A0AA42BL24_9ALTE</name>
<protein>
    <submittedName>
        <fullName evidence="2">HNH endonuclease</fullName>
    </submittedName>
</protein>
<evidence type="ECO:0000313" key="2">
    <source>
        <dbReference type="EMBL" id="MCP3428393.1"/>
    </source>
</evidence>
<reference evidence="2" key="1">
    <citation type="submission" date="2022-07" db="EMBL/GenBank/DDBJ databases">
        <title>Characterization of the Novel Bacterium Alteromonas immobilis LMIT006 and Alteromonas gregis LMIT007.</title>
        <authorList>
            <person name="Lin X."/>
        </authorList>
    </citation>
    <scope>NUCLEOTIDE SEQUENCE</scope>
    <source>
        <strain evidence="2">LMIT007</strain>
    </source>
</reference>